<organism evidence="1 2">
    <name type="scientific">Gossypium laxum</name>
    <dbReference type="NCBI Taxonomy" id="34288"/>
    <lineage>
        <taxon>Eukaryota</taxon>
        <taxon>Viridiplantae</taxon>
        <taxon>Streptophyta</taxon>
        <taxon>Embryophyta</taxon>
        <taxon>Tracheophyta</taxon>
        <taxon>Spermatophyta</taxon>
        <taxon>Magnoliopsida</taxon>
        <taxon>eudicotyledons</taxon>
        <taxon>Gunneridae</taxon>
        <taxon>Pentapetalae</taxon>
        <taxon>rosids</taxon>
        <taxon>malvids</taxon>
        <taxon>Malvales</taxon>
        <taxon>Malvaceae</taxon>
        <taxon>Malvoideae</taxon>
        <taxon>Gossypium</taxon>
    </lineage>
</organism>
<proteinExistence type="predicted"/>
<name>A0A7J9A357_9ROSI</name>
<dbReference type="AlphaFoldDB" id="A0A7J9A357"/>
<keyword evidence="2" id="KW-1185">Reference proteome</keyword>
<protein>
    <submittedName>
        <fullName evidence="1">Uncharacterized protein</fullName>
    </submittedName>
</protein>
<sequence>MDFLIKWKIMRPCEYSPRKHNKRKVIA</sequence>
<comment type="caution">
    <text evidence="1">The sequence shown here is derived from an EMBL/GenBank/DDBJ whole genome shotgun (WGS) entry which is preliminary data.</text>
</comment>
<reference evidence="1 2" key="1">
    <citation type="journal article" date="2019" name="Genome Biol. Evol.">
        <title>Insights into the evolution of the New World diploid cottons (Gossypium, subgenus Houzingenia) based on genome sequencing.</title>
        <authorList>
            <person name="Grover C.E."/>
            <person name="Arick M.A. 2nd"/>
            <person name="Thrash A."/>
            <person name="Conover J.L."/>
            <person name="Sanders W.S."/>
            <person name="Peterson D.G."/>
            <person name="Frelichowski J.E."/>
            <person name="Scheffler J.A."/>
            <person name="Scheffler B.E."/>
            <person name="Wendel J.F."/>
        </authorList>
    </citation>
    <scope>NUCLEOTIDE SEQUENCE [LARGE SCALE GENOMIC DNA]</scope>
    <source>
        <strain evidence="1">4</strain>
        <tissue evidence="1">Leaf</tissue>
    </source>
</reference>
<accession>A0A7J9A357</accession>
<gene>
    <name evidence="1" type="ORF">Golax_005755</name>
</gene>
<evidence type="ECO:0000313" key="1">
    <source>
        <dbReference type="EMBL" id="MBA0717984.1"/>
    </source>
</evidence>
<dbReference type="EMBL" id="JABEZV010000008">
    <property type="protein sequence ID" value="MBA0717984.1"/>
    <property type="molecule type" value="Genomic_DNA"/>
</dbReference>
<dbReference type="Proteomes" id="UP000593574">
    <property type="component" value="Unassembled WGS sequence"/>
</dbReference>
<evidence type="ECO:0000313" key="2">
    <source>
        <dbReference type="Proteomes" id="UP000593574"/>
    </source>
</evidence>